<protein>
    <submittedName>
        <fullName evidence="1">(salmon louse) hypothetical protein</fullName>
    </submittedName>
</protein>
<dbReference type="Proteomes" id="UP000675881">
    <property type="component" value="Chromosome 5"/>
</dbReference>
<name>A0A7R8CW40_LEPSM</name>
<organism evidence="1 2">
    <name type="scientific">Lepeophtheirus salmonis</name>
    <name type="common">Salmon louse</name>
    <name type="synonym">Caligus salmonis</name>
    <dbReference type="NCBI Taxonomy" id="72036"/>
    <lineage>
        <taxon>Eukaryota</taxon>
        <taxon>Metazoa</taxon>
        <taxon>Ecdysozoa</taxon>
        <taxon>Arthropoda</taxon>
        <taxon>Crustacea</taxon>
        <taxon>Multicrustacea</taxon>
        <taxon>Hexanauplia</taxon>
        <taxon>Copepoda</taxon>
        <taxon>Siphonostomatoida</taxon>
        <taxon>Caligidae</taxon>
        <taxon>Lepeophtheirus</taxon>
    </lineage>
</organism>
<accession>A0A7R8CW40</accession>
<evidence type="ECO:0000313" key="1">
    <source>
        <dbReference type="EMBL" id="CAF2949983.1"/>
    </source>
</evidence>
<proteinExistence type="predicted"/>
<dbReference type="EMBL" id="HG994584">
    <property type="protein sequence ID" value="CAF2949983.1"/>
    <property type="molecule type" value="Genomic_DNA"/>
</dbReference>
<evidence type="ECO:0000313" key="2">
    <source>
        <dbReference type="Proteomes" id="UP000675881"/>
    </source>
</evidence>
<reference evidence="1" key="1">
    <citation type="submission" date="2021-02" db="EMBL/GenBank/DDBJ databases">
        <authorList>
            <person name="Bekaert M."/>
        </authorList>
    </citation>
    <scope>NUCLEOTIDE SEQUENCE</scope>
    <source>
        <strain evidence="1">IoA-00</strain>
    </source>
</reference>
<sequence length="524" mass="60285">MNLQADAVSRGPLEIPVADEDTTDKLMYLSISFSKSNETELGEAMSGNGHLHLVVEAARTNDWSKVVDNVYKNKPMVSLFRNNKSTDEARSSRLFYLQLYHTLWGPSAFSEKGEEEEMDGNGREREKISRNVTESFTLRRNPSSLNYDQGRERINLWSIYRTNFLFYRRRTYFLILLIIIVSLILLHIDNILSSSNGSHNSTLKLCIRNPLSTQRALSQNISRDLSSFLLIAISPFYSEPGLLKPNTLLTSLAPSCEDVLLSCQLNDDIKLNGMECCSMYVLLEGYDLSGYCWTIDLGAYIKAVFVLNMRLSLSNNIDGRIIDLNNPRKANKGLYLYVDDGNVIPVQEKDDLFIWIDPNGSSTSYDSNEKYTLIDDCRIRNIHNIALNQLNCSLLSMYHDQSKSSSLCSPSQSLKLYSILRERRYQTTYNPQIRDAFFQGINEHCLMDNNKGLKRGKIHIRKSSISQANFRNLSRFTLQSYSKSYNNLQMTKQRQHFEYFKENSGFCALLSIILFLLYKMTRRF</sequence>
<dbReference type="AlphaFoldDB" id="A0A7R8CW40"/>
<keyword evidence="2" id="KW-1185">Reference proteome</keyword>
<gene>
    <name evidence="1" type="ORF">LSAA_9925</name>
</gene>